<protein>
    <submittedName>
        <fullName evidence="1">FIG040338: Glycosyl transferase</fullName>
    </submittedName>
</protein>
<gene>
    <name evidence="1" type="ORF">MNBD_ALPHA03-789</name>
</gene>
<dbReference type="PANTHER" id="PTHR12526">
    <property type="entry name" value="GLYCOSYLTRANSFERASE"/>
    <property type="match status" value="1"/>
</dbReference>
<dbReference type="Pfam" id="PF13692">
    <property type="entry name" value="Glyco_trans_1_4"/>
    <property type="match status" value="1"/>
</dbReference>
<accession>A0A3B1B531</accession>
<name>A0A3B1B531_9ZZZZ</name>
<dbReference type="EMBL" id="UOFW01000136">
    <property type="protein sequence ID" value="VAX05390.1"/>
    <property type="molecule type" value="Genomic_DNA"/>
</dbReference>
<dbReference type="AlphaFoldDB" id="A0A3B1B531"/>
<dbReference type="GO" id="GO:0016740">
    <property type="term" value="F:transferase activity"/>
    <property type="evidence" value="ECO:0007669"/>
    <property type="project" value="UniProtKB-KW"/>
</dbReference>
<sequence length="250" mass="27223">MSRYVALSQDLANWLETSAGVAPQKISQIYNGVDTEKFSFTKYRLPLPVENFSPKDGIVIGTIGRMQPEKDQLTLVRAFIALLDTVENGSERLRLVLIGDGPLREQVQALLREAGVEHLAWLPGVRSDAAEMMQALDIFVLPSLIEGVSNTILEAMATGLPVVATAVGGNPELVSQEKTGVTVPAADEAAMSRAIQRYIDAPELRNTHGKAGLLRVEKMFSMASMVNGYLQVYDGVLCGSESTIEYVREQ</sequence>
<dbReference type="Gene3D" id="3.40.50.2000">
    <property type="entry name" value="Glycogen Phosphorylase B"/>
    <property type="match status" value="2"/>
</dbReference>
<evidence type="ECO:0000313" key="1">
    <source>
        <dbReference type="EMBL" id="VAX05390.1"/>
    </source>
</evidence>
<organism evidence="1">
    <name type="scientific">hydrothermal vent metagenome</name>
    <dbReference type="NCBI Taxonomy" id="652676"/>
    <lineage>
        <taxon>unclassified sequences</taxon>
        <taxon>metagenomes</taxon>
        <taxon>ecological metagenomes</taxon>
    </lineage>
</organism>
<reference evidence="1" key="1">
    <citation type="submission" date="2018-06" db="EMBL/GenBank/DDBJ databases">
        <authorList>
            <person name="Zhirakovskaya E."/>
        </authorList>
    </citation>
    <scope>NUCLEOTIDE SEQUENCE</scope>
</reference>
<dbReference type="SUPFAM" id="SSF53756">
    <property type="entry name" value="UDP-Glycosyltransferase/glycogen phosphorylase"/>
    <property type="match status" value="1"/>
</dbReference>
<proteinExistence type="predicted"/>
<keyword evidence="1" id="KW-0808">Transferase</keyword>